<keyword evidence="2" id="KW-1185">Reference proteome</keyword>
<protein>
    <submittedName>
        <fullName evidence="1">Uncharacterized protein</fullName>
    </submittedName>
</protein>
<reference evidence="1" key="1">
    <citation type="submission" date="2022-05" db="EMBL/GenBank/DDBJ databases">
        <authorList>
            <person name="Okamura Y."/>
        </authorList>
    </citation>
    <scope>NUCLEOTIDE SEQUENCE</scope>
</reference>
<dbReference type="Proteomes" id="UP001152562">
    <property type="component" value="Unassembled WGS sequence"/>
</dbReference>
<sequence>MKLNAFHDGIPNVCDLHDLPFYHGRDGRDDALHGLRVLCSLCDLRHSDVYRGDPFCHNGPRDVRSDDDLLSYDVPRVCHGDHDAFRAYGVCLLYGDHHKSDGPCDIHPYGIFYGNHRSLHLCRNVFCDDAYHLCDDGRVRDVCHGDHLHPSAFYDRLRAHDDVLHDGAYDDRRVHLCGGDDDLYDLCGPFHHVRDGGVRGALFHRPLRGDDLCGV</sequence>
<gene>
    <name evidence="1" type="ORF">PIBRA_LOCUS13407</name>
</gene>
<name>A0A9P0TX48_PIEBR</name>
<accession>A0A9P0TX48</accession>
<organism evidence="1 2">
    <name type="scientific">Pieris brassicae</name>
    <name type="common">White butterfly</name>
    <name type="synonym">Large white butterfly</name>
    <dbReference type="NCBI Taxonomy" id="7116"/>
    <lineage>
        <taxon>Eukaryota</taxon>
        <taxon>Metazoa</taxon>
        <taxon>Ecdysozoa</taxon>
        <taxon>Arthropoda</taxon>
        <taxon>Hexapoda</taxon>
        <taxon>Insecta</taxon>
        <taxon>Pterygota</taxon>
        <taxon>Neoptera</taxon>
        <taxon>Endopterygota</taxon>
        <taxon>Lepidoptera</taxon>
        <taxon>Glossata</taxon>
        <taxon>Ditrysia</taxon>
        <taxon>Papilionoidea</taxon>
        <taxon>Pieridae</taxon>
        <taxon>Pierinae</taxon>
        <taxon>Pieris</taxon>
    </lineage>
</organism>
<proteinExistence type="predicted"/>
<comment type="caution">
    <text evidence="1">The sequence shown here is derived from an EMBL/GenBank/DDBJ whole genome shotgun (WGS) entry which is preliminary data.</text>
</comment>
<dbReference type="AlphaFoldDB" id="A0A9P0TX48"/>
<dbReference type="EMBL" id="CALOZG010000085">
    <property type="protein sequence ID" value="CAH4037776.1"/>
    <property type="molecule type" value="Genomic_DNA"/>
</dbReference>
<evidence type="ECO:0000313" key="2">
    <source>
        <dbReference type="Proteomes" id="UP001152562"/>
    </source>
</evidence>
<evidence type="ECO:0000313" key="1">
    <source>
        <dbReference type="EMBL" id="CAH4037776.1"/>
    </source>
</evidence>